<dbReference type="Pfam" id="PF03793">
    <property type="entry name" value="PASTA"/>
    <property type="match status" value="1"/>
</dbReference>
<dbReference type="EMBL" id="JACQAY010000083">
    <property type="protein sequence ID" value="MBI3539201.1"/>
    <property type="molecule type" value="Genomic_DNA"/>
</dbReference>
<comment type="caution">
    <text evidence="2">The sequence shown here is derived from an EMBL/GenBank/DDBJ whole genome shotgun (WGS) entry which is preliminary data.</text>
</comment>
<evidence type="ECO:0000313" key="2">
    <source>
        <dbReference type="EMBL" id="MBI3539201.1"/>
    </source>
</evidence>
<dbReference type="AlphaFoldDB" id="A0A9D6L5K4"/>
<dbReference type="Proteomes" id="UP000807850">
    <property type="component" value="Unassembled WGS sequence"/>
</dbReference>
<protein>
    <submittedName>
        <fullName evidence="2">PASTA domain-containing protein</fullName>
    </submittedName>
</protein>
<dbReference type="SUPFAM" id="SSF54184">
    <property type="entry name" value="Penicillin-binding protein 2x (pbp-2x), c-terminal domain"/>
    <property type="match status" value="1"/>
</dbReference>
<proteinExistence type="predicted"/>
<dbReference type="PROSITE" id="PS51178">
    <property type="entry name" value="PASTA"/>
    <property type="match status" value="1"/>
</dbReference>
<accession>A0A9D6L5K4</accession>
<dbReference type="InterPro" id="IPR005543">
    <property type="entry name" value="PASTA_dom"/>
</dbReference>
<organism evidence="2 3">
    <name type="scientific">Eiseniibacteriota bacterium</name>
    <dbReference type="NCBI Taxonomy" id="2212470"/>
    <lineage>
        <taxon>Bacteria</taxon>
        <taxon>Candidatus Eiseniibacteriota</taxon>
    </lineage>
</organism>
<name>A0A9D6L5K4_UNCEI</name>
<evidence type="ECO:0000259" key="1">
    <source>
        <dbReference type="PROSITE" id="PS51178"/>
    </source>
</evidence>
<sequence length="147" mass="14559">MIVPDLRLLPRVAAEQRLAAYALHARFAGAGPRVLAQEPAAGVAVERGAAVTAFLAARADSAGTMLPDVVGRSVREAVRMLSAYAVTAEIVGHGTVVRQIPVAGTRLPLAGHCVLTCAPGRAGEGPVAGLLPAAAPGAAAAGSAGGR</sequence>
<feature type="domain" description="PASTA" evidence="1">
    <location>
        <begin position="60"/>
        <end position="119"/>
    </location>
</feature>
<gene>
    <name evidence="2" type="ORF">HY076_02895</name>
</gene>
<reference evidence="2" key="1">
    <citation type="submission" date="2020-07" db="EMBL/GenBank/DDBJ databases">
        <title>Huge and variable diversity of episymbiotic CPR bacteria and DPANN archaea in groundwater ecosystems.</title>
        <authorList>
            <person name="He C.Y."/>
            <person name="Keren R."/>
            <person name="Whittaker M."/>
            <person name="Farag I.F."/>
            <person name="Doudna J."/>
            <person name="Cate J.H.D."/>
            <person name="Banfield J.F."/>
        </authorList>
    </citation>
    <scope>NUCLEOTIDE SEQUENCE</scope>
    <source>
        <strain evidence="2">NC_groundwater_928_Pr1_S-0.2um_72_17</strain>
    </source>
</reference>
<evidence type="ECO:0000313" key="3">
    <source>
        <dbReference type="Proteomes" id="UP000807850"/>
    </source>
</evidence>